<dbReference type="InterPro" id="IPR005183">
    <property type="entry name" value="DUF305_CopM-like"/>
</dbReference>
<evidence type="ECO:0000256" key="1">
    <source>
        <dbReference type="SAM" id="SignalP"/>
    </source>
</evidence>
<dbReference type="EMBL" id="RBAK01000002">
    <property type="protein sequence ID" value="RKN49120.1"/>
    <property type="molecule type" value="Genomic_DNA"/>
</dbReference>
<reference evidence="3 4" key="1">
    <citation type="journal article" date="2004" name="Syst. Appl. Microbiol.">
        <title>Cryptoendolithic actinomycetes from antarctic sandstone rock samples: Micromonospora endolithica sp. nov. and two isolates related to Micromonospora coerulea Jensen 1932.</title>
        <authorList>
            <person name="Hirsch P."/>
            <person name="Mevs U."/>
            <person name="Kroppenstedt R.M."/>
            <person name="Schumann P."/>
            <person name="Stackebrandt E."/>
        </authorList>
    </citation>
    <scope>NUCLEOTIDE SEQUENCE [LARGE SCALE GENOMIC DNA]</scope>
    <source>
        <strain evidence="3 4">JCM 12677</strain>
    </source>
</reference>
<feature type="chain" id="PRO_5039103568" evidence="1">
    <location>
        <begin position="21"/>
        <end position="183"/>
    </location>
</feature>
<evidence type="ECO:0000313" key="4">
    <source>
        <dbReference type="Proteomes" id="UP000281726"/>
    </source>
</evidence>
<dbReference type="Gene3D" id="1.20.1260.10">
    <property type="match status" value="1"/>
</dbReference>
<organism evidence="3 4">
    <name type="scientific">Micromonospora endolithica</name>
    <dbReference type="NCBI Taxonomy" id="230091"/>
    <lineage>
        <taxon>Bacteria</taxon>
        <taxon>Bacillati</taxon>
        <taxon>Actinomycetota</taxon>
        <taxon>Actinomycetes</taxon>
        <taxon>Micromonosporales</taxon>
        <taxon>Micromonosporaceae</taxon>
        <taxon>Micromonospora</taxon>
    </lineage>
</organism>
<dbReference type="OrthoDB" id="26872at2"/>
<dbReference type="RefSeq" id="WP_120725976.1">
    <property type="nucleotide sequence ID" value="NZ_RBAK01000002.1"/>
</dbReference>
<feature type="domain" description="DUF305" evidence="2">
    <location>
        <begin position="41"/>
        <end position="176"/>
    </location>
</feature>
<dbReference type="Pfam" id="PF03713">
    <property type="entry name" value="DUF305"/>
    <property type="match status" value="1"/>
</dbReference>
<dbReference type="AlphaFoldDB" id="A0A3A9ZL99"/>
<dbReference type="InterPro" id="IPR012347">
    <property type="entry name" value="Ferritin-like"/>
</dbReference>
<evidence type="ECO:0000259" key="2">
    <source>
        <dbReference type="Pfam" id="PF03713"/>
    </source>
</evidence>
<gene>
    <name evidence="3" type="ORF">D7223_06270</name>
</gene>
<dbReference type="Proteomes" id="UP000281726">
    <property type="component" value="Unassembled WGS sequence"/>
</dbReference>
<feature type="signal peptide" evidence="1">
    <location>
        <begin position="1"/>
        <end position="20"/>
    </location>
</feature>
<sequence>MTRRVAYVLLVVLLFAAGCAGGDGDPGPTPAATPVGLQGVDAPFLQAFVAHSERTLELTRAVAGRVTDPQLRTLVAAVEATETDELRTARTWLRDAGRPTAGGRHDHAGHADADDLERLRRAGPAEVDPTLGTLLTAHQRAAADLARAHLAVGGSAPVRELAERVARSRDAQVDLIATLPAAR</sequence>
<evidence type="ECO:0000313" key="3">
    <source>
        <dbReference type="EMBL" id="RKN49120.1"/>
    </source>
</evidence>
<accession>A0A3A9ZL99</accession>
<name>A0A3A9ZL99_9ACTN</name>
<comment type="caution">
    <text evidence="3">The sequence shown here is derived from an EMBL/GenBank/DDBJ whole genome shotgun (WGS) entry which is preliminary data.</text>
</comment>
<protein>
    <submittedName>
        <fullName evidence="3">DUF305 domain-containing protein</fullName>
    </submittedName>
</protein>
<proteinExistence type="predicted"/>
<keyword evidence="4" id="KW-1185">Reference proteome</keyword>
<keyword evidence="1" id="KW-0732">Signal</keyword>
<dbReference type="PROSITE" id="PS51257">
    <property type="entry name" value="PROKAR_LIPOPROTEIN"/>
    <property type="match status" value="1"/>
</dbReference>